<feature type="domain" description="Rnh202 triple barrel" evidence="8">
    <location>
        <begin position="53"/>
        <end position="108"/>
    </location>
</feature>
<keyword evidence="10" id="KW-1185">Reference proteome</keyword>
<name>A0AAV1IJH2_9CHLO</name>
<dbReference type="InterPro" id="IPR019024">
    <property type="entry name" value="RNase_H2_suB_wHTH"/>
</dbReference>
<dbReference type="PANTHER" id="PTHR13383:SF11">
    <property type="entry name" value="RIBONUCLEASE H2 SUBUNIT B"/>
    <property type="match status" value="1"/>
</dbReference>
<dbReference type="Proteomes" id="UP001314263">
    <property type="component" value="Unassembled WGS sequence"/>
</dbReference>
<accession>A0AAV1IJH2</accession>
<dbReference type="AlphaFoldDB" id="A0AAV1IJH2"/>
<proteinExistence type="predicted"/>
<evidence type="ECO:0000256" key="5">
    <source>
        <dbReference type="ARBA" id="ARBA00033464"/>
    </source>
</evidence>
<comment type="caution">
    <text evidence="9">The sequence shown here is derived from an EMBL/GenBank/DDBJ whole genome shotgun (WGS) entry which is preliminary data.</text>
</comment>
<evidence type="ECO:0000256" key="1">
    <source>
        <dbReference type="ARBA" id="ARBA00004123"/>
    </source>
</evidence>
<evidence type="ECO:0000313" key="9">
    <source>
        <dbReference type="EMBL" id="CAK0787484.1"/>
    </source>
</evidence>
<evidence type="ECO:0000256" key="2">
    <source>
        <dbReference type="ARBA" id="ARBA00019062"/>
    </source>
</evidence>
<dbReference type="Pfam" id="PF17745">
    <property type="entry name" value="Ydr279_N"/>
    <property type="match status" value="1"/>
</dbReference>
<dbReference type="Gene3D" id="2.20.25.530">
    <property type="match status" value="1"/>
</dbReference>
<dbReference type="Pfam" id="PF09468">
    <property type="entry name" value="RNase_H2-Ydr279"/>
    <property type="match status" value="1"/>
</dbReference>
<feature type="region of interest" description="Disordered" evidence="6">
    <location>
        <begin position="239"/>
        <end position="291"/>
    </location>
</feature>
<evidence type="ECO:0000256" key="6">
    <source>
        <dbReference type="SAM" id="MobiDB-lite"/>
    </source>
</evidence>
<dbReference type="GO" id="GO:0032299">
    <property type="term" value="C:ribonuclease H2 complex"/>
    <property type="evidence" value="ECO:0007669"/>
    <property type="project" value="InterPro"/>
</dbReference>
<dbReference type="GO" id="GO:0006401">
    <property type="term" value="P:RNA catabolic process"/>
    <property type="evidence" value="ECO:0007669"/>
    <property type="project" value="TreeGrafter"/>
</dbReference>
<sequence length="309" mass="34327">MIRRSLQCADAAADVIRATRGAVTRGQSRRCAVPQQNTLQATAASEVPSNWRSQALQLTHPKTGEPAEYLLIDGHLQEVNWYKERFRSWFVGDAVLEDGSMYLCTPVDPLFLALPLLESSRMQAAGEQGVFCEAEQLLQREDNPSHAQLAELLQGSFSLLCDVKSAGGDEYFRLNDEKVLAWLRCKVKVLRNSLVDSSNSFAALGTDALTVYVIGLLGEYLSEDWMKRLAGSCHVSLDQQEGPLQPVNPDRNHEDNDRANKKPKFDPKEVAKKRAAEIKAEAKAEQVRRETQGMKSISSLFGGFKCKGK</sequence>
<dbReference type="InterPro" id="IPR040456">
    <property type="entry name" value="RNase_H2_suB"/>
</dbReference>
<reference evidence="9 10" key="1">
    <citation type="submission" date="2023-10" db="EMBL/GenBank/DDBJ databases">
        <authorList>
            <person name="Maclean D."/>
            <person name="Macfadyen A."/>
        </authorList>
    </citation>
    <scope>NUCLEOTIDE SEQUENCE [LARGE SCALE GENOMIC DNA]</scope>
</reference>
<comment type="function">
    <text evidence="4">Non catalytic subunit of RNase H2, an endonuclease that specifically degrades the RNA of RNA:DNA hybrids. Participates in DNA replication, possibly by mediating the removal of lagging-strand Okazaki fragment RNA primers during DNA replication. Mediates the excision of single ribonucleotides from DNA:RNA duplexes.</text>
</comment>
<feature type="domain" description="Ribonuclease H2 subunit B wHTH" evidence="7">
    <location>
        <begin position="111"/>
        <end position="197"/>
    </location>
</feature>
<evidence type="ECO:0000256" key="3">
    <source>
        <dbReference type="ARBA" id="ARBA00023242"/>
    </source>
</evidence>
<gene>
    <name evidence="9" type="ORF">CVIRNUC_010704</name>
</gene>
<evidence type="ECO:0000313" key="10">
    <source>
        <dbReference type="Proteomes" id="UP001314263"/>
    </source>
</evidence>
<evidence type="ECO:0000259" key="8">
    <source>
        <dbReference type="Pfam" id="PF17745"/>
    </source>
</evidence>
<evidence type="ECO:0000256" key="4">
    <source>
        <dbReference type="ARBA" id="ARBA00024778"/>
    </source>
</evidence>
<keyword evidence="3" id="KW-0539">Nucleus</keyword>
<dbReference type="CDD" id="cd09270">
    <property type="entry name" value="RNase_H2-B"/>
    <property type="match status" value="1"/>
</dbReference>
<comment type="subcellular location">
    <subcellularLocation>
        <location evidence="1">Nucleus</location>
    </subcellularLocation>
</comment>
<dbReference type="EMBL" id="CAUYUE010000017">
    <property type="protein sequence ID" value="CAK0787484.1"/>
    <property type="molecule type" value="Genomic_DNA"/>
</dbReference>
<organism evidence="9 10">
    <name type="scientific">Coccomyxa viridis</name>
    <dbReference type="NCBI Taxonomy" id="1274662"/>
    <lineage>
        <taxon>Eukaryota</taxon>
        <taxon>Viridiplantae</taxon>
        <taxon>Chlorophyta</taxon>
        <taxon>core chlorophytes</taxon>
        <taxon>Trebouxiophyceae</taxon>
        <taxon>Trebouxiophyceae incertae sedis</taxon>
        <taxon>Coccomyxaceae</taxon>
        <taxon>Coccomyxa</taxon>
    </lineage>
</organism>
<feature type="compositionally biased region" description="Basic and acidic residues" evidence="6">
    <location>
        <begin position="250"/>
        <end position="291"/>
    </location>
</feature>
<dbReference type="InterPro" id="IPR041195">
    <property type="entry name" value="Rnh202_N"/>
</dbReference>
<dbReference type="PANTHER" id="PTHR13383">
    <property type="entry name" value="RIBONUCLEASE H2 SUBUNIT B"/>
    <property type="match status" value="1"/>
</dbReference>
<dbReference type="GO" id="GO:0005654">
    <property type="term" value="C:nucleoplasm"/>
    <property type="evidence" value="ECO:0007669"/>
    <property type="project" value="TreeGrafter"/>
</dbReference>
<evidence type="ECO:0000259" key="7">
    <source>
        <dbReference type="Pfam" id="PF09468"/>
    </source>
</evidence>
<dbReference type="Gene3D" id="1.10.20.120">
    <property type="match status" value="1"/>
</dbReference>
<protein>
    <recommendedName>
        <fullName evidence="2">Ribonuclease H2 subunit B</fullName>
    </recommendedName>
    <alternativeName>
        <fullName evidence="5">Ribonuclease HI subunit B</fullName>
    </alternativeName>
</protein>